<dbReference type="EMBL" id="CABVLI010000014">
    <property type="protein sequence ID" value="VVS97910.1"/>
    <property type="molecule type" value="Genomic_DNA"/>
</dbReference>
<sequence>MQCFEVARDGYPVSCVALVVGLDLVFADATERAAEDEGAHGIHPKPMRWVTFQHAFDQPSTNNGVQRRQGRGNVDDHAVQGVWKRDSNGWPSVEGRLQITFRLGQLSPLVGQLFRKKPGRRRCVCGEAGVLGAKSGTCVVRQELGTAAELGCGNHEAVVVRTFVEVGVRTPVGTSSRRDRKGDAGRLLPQDNRSLVSLRRLVDHCEGST</sequence>
<accession>A0A5E7XXG1</accession>
<organism evidence="1 2">
    <name type="scientific">Sphingomonas aurantiaca</name>
    <dbReference type="NCBI Taxonomy" id="185949"/>
    <lineage>
        <taxon>Bacteria</taxon>
        <taxon>Pseudomonadati</taxon>
        <taxon>Pseudomonadota</taxon>
        <taxon>Alphaproteobacteria</taxon>
        <taxon>Sphingomonadales</taxon>
        <taxon>Sphingomonadaceae</taxon>
        <taxon>Sphingomonas</taxon>
    </lineage>
</organism>
<proteinExistence type="predicted"/>
<dbReference type="AlphaFoldDB" id="A0A5E7XXG1"/>
<gene>
    <name evidence="1" type="ORF">SPHINGO391_210013</name>
</gene>
<name>A0A5E7XXG1_9SPHN</name>
<dbReference type="Proteomes" id="UP000326857">
    <property type="component" value="Unassembled WGS sequence"/>
</dbReference>
<evidence type="ECO:0000313" key="1">
    <source>
        <dbReference type="EMBL" id="VVS97910.1"/>
    </source>
</evidence>
<reference evidence="1 2" key="1">
    <citation type="submission" date="2019-09" db="EMBL/GenBank/DDBJ databases">
        <authorList>
            <person name="Dittami M. S."/>
        </authorList>
    </citation>
    <scope>NUCLEOTIDE SEQUENCE [LARGE SCALE GENOMIC DNA]</scope>
    <source>
        <strain evidence="1">SPHINGO391</strain>
    </source>
</reference>
<evidence type="ECO:0000313" key="2">
    <source>
        <dbReference type="Proteomes" id="UP000326857"/>
    </source>
</evidence>
<protein>
    <submittedName>
        <fullName evidence="1">Uncharacterized protein</fullName>
    </submittedName>
</protein>